<reference evidence="5" key="1">
    <citation type="submission" date="2020-05" db="EMBL/GenBank/DDBJ databases">
        <authorList>
            <person name="Chiriac C."/>
            <person name="Salcher M."/>
            <person name="Ghai R."/>
            <person name="Kavagutti S V."/>
        </authorList>
    </citation>
    <scope>NUCLEOTIDE SEQUENCE</scope>
</reference>
<dbReference type="FunFam" id="3.20.20.70:FF:000059">
    <property type="entry name" value="N-ethylmaleimide reductase, FMN-linked"/>
    <property type="match status" value="1"/>
</dbReference>
<gene>
    <name evidence="5" type="ORF">UFOPK1591_01105</name>
</gene>
<name>A0A6J6DTL6_9ZZZZ</name>
<dbReference type="GO" id="GO:0005829">
    <property type="term" value="C:cytosol"/>
    <property type="evidence" value="ECO:0007669"/>
    <property type="project" value="UniProtKB-ARBA"/>
</dbReference>
<dbReference type="EMBL" id="CAEZTD010000093">
    <property type="protein sequence ID" value="CAB4567277.1"/>
    <property type="molecule type" value="Genomic_DNA"/>
</dbReference>
<organism evidence="5">
    <name type="scientific">freshwater metagenome</name>
    <dbReference type="NCBI Taxonomy" id="449393"/>
    <lineage>
        <taxon>unclassified sequences</taxon>
        <taxon>metagenomes</taxon>
        <taxon>ecological metagenomes</taxon>
    </lineage>
</organism>
<dbReference type="GO" id="GO:0016628">
    <property type="term" value="F:oxidoreductase activity, acting on the CH-CH group of donors, NAD or NADP as acceptor"/>
    <property type="evidence" value="ECO:0007669"/>
    <property type="project" value="UniProtKB-ARBA"/>
</dbReference>
<evidence type="ECO:0000313" key="5">
    <source>
        <dbReference type="EMBL" id="CAB4567277.1"/>
    </source>
</evidence>
<feature type="domain" description="NADH:flavin oxidoreductase/NADH oxidase N-terminal" evidence="4">
    <location>
        <begin position="2"/>
        <end position="331"/>
    </location>
</feature>
<comment type="similarity">
    <text evidence="2">Belongs to the NADH:flavin oxidoreductase/NADH oxidase family.</text>
</comment>
<dbReference type="PANTHER" id="PTHR22893:SF91">
    <property type="entry name" value="NADPH DEHYDROGENASE 2-RELATED"/>
    <property type="match status" value="1"/>
</dbReference>
<dbReference type="Gene3D" id="3.20.20.70">
    <property type="entry name" value="Aldolase class I"/>
    <property type="match status" value="1"/>
</dbReference>
<dbReference type="GO" id="GO:0010181">
    <property type="term" value="F:FMN binding"/>
    <property type="evidence" value="ECO:0007669"/>
    <property type="project" value="InterPro"/>
</dbReference>
<dbReference type="InterPro" id="IPR001155">
    <property type="entry name" value="OxRdtase_FMN_N"/>
</dbReference>
<dbReference type="CDD" id="cd02933">
    <property type="entry name" value="OYE_like_FMN"/>
    <property type="match status" value="1"/>
</dbReference>
<dbReference type="InterPro" id="IPR045247">
    <property type="entry name" value="Oye-like"/>
</dbReference>
<dbReference type="SUPFAM" id="SSF51395">
    <property type="entry name" value="FMN-linked oxidoreductases"/>
    <property type="match status" value="1"/>
</dbReference>
<dbReference type="PANTHER" id="PTHR22893">
    <property type="entry name" value="NADH OXIDOREDUCTASE-RELATED"/>
    <property type="match status" value="1"/>
</dbReference>
<comment type="cofactor">
    <cofactor evidence="1">
        <name>FMN</name>
        <dbReference type="ChEBI" id="CHEBI:58210"/>
    </cofactor>
</comment>
<evidence type="ECO:0000256" key="1">
    <source>
        <dbReference type="ARBA" id="ARBA00001917"/>
    </source>
</evidence>
<dbReference type="AlphaFoldDB" id="A0A6J6DTL6"/>
<dbReference type="InterPro" id="IPR013785">
    <property type="entry name" value="Aldolase_TIM"/>
</dbReference>
<proteinExistence type="inferred from homology"/>
<evidence type="ECO:0000259" key="4">
    <source>
        <dbReference type="Pfam" id="PF00724"/>
    </source>
</evidence>
<accession>A0A6J6DTL6</accession>
<dbReference type="Pfam" id="PF00724">
    <property type="entry name" value="Oxidored_FMN"/>
    <property type="match status" value="1"/>
</dbReference>
<evidence type="ECO:0000256" key="3">
    <source>
        <dbReference type="ARBA" id="ARBA00023002"/>
    </source>
</evidence>
<evidence type="ECO:0000256" key="2">
    <source>
        <dbReference type="ARBA" id="ARBA00005979"/>
    </source>
</evidence>
<sequence length="354" mass="38752">MKIFEPVTMGRLTLKNRVAMAPMTRNRADDDGVLPEYVAEYYAQRAGAGLIITEGTQPSVGGRGYAGTPGLHSDEQQAAWKLVADRVHERGGRIFCQLMHTGRIGHASLLPEPWELVAPSAVRADLTVFTADGSEVPAETPRALEIHEIHGIIEAYADAAQRAVDAGLDGVELHAANGYLGHQFLSHGTNVREDEYGGTPENRARFVVEVLTAMANRIGADRVGVRLSPGGSFNDMRGMDDDETYISLVKQLDELGLAYLHVLRRRSTPLHQQLHDLWKTTFILNTGYQGSSELADLNEIVTSGESDLVSVGRLFISNPDLVNRWEKGLPLAEWNEDTFFTSGPAGLTDYPFAT</sequence>
<keyword evidence="3" id="KW-0560">Oxidoreductase</keyword>
<protein>
    <submittedName>
        <fullName evidence="5">Unannotated protein</fullName>
    </submittedName>
</protein>